<dbReference type="Gene3D" id="3.30.1490.190">
    <property type="match status" value="1"/>
</dbReference>
<dbReference type="InterPro" id="IPR002481">
    <property type="entry name" value="FUR"/>
</dbReference>
<evidence type="ECO:0000256" key="2">
    <source>
        <dbReference type="ARBA" id="ARBA00022491"/>
    </source>
</evidence>
<name>A0A246IZC5_9BURK</name>
<reference evidence="10 11" key="1">
    <citation type="journal article" date="2008" name="Int. J. Syst. Evol. Microbiol.">
        <title>Description of Roseateles aquatilis sp. nov. and Roseateles terrae sp. nov., in the class Betaproteobacteria, and emended description of the genus Roseateles.</title>
        <authorList>
            <person name="Gomila M."/>
            <person name="Bowien B."/>
            <person name="Falsen E."/>
            <person name="Moore E.R."/>
            <person name="Lalucat J."/>
        </authorList>
    </citation>
    <scope>NUCLEOTIDE SEQUENCE [LARGE SCALE GENOMIC DNA]</scope>
    <source>
        <strain evidence="10 11">CCUG 48205</strain>
    </source>
</reference>
<dbReference type="Proteomes" id="UP000197468">
    <property type="component" value="Unassembled WGS sequence"/>
</dbReference>
<keyword evidence="2" id="KW-0678">Repressor</keyword>
<dbReference type="InterPro" id="IPR043135">
    <property type="entry name" value="Fur_C"/>
</dbReference>
<dbReference type="GO" id="GO:0000976">
    <property type="term" value="F:transcription cis-regulatory region binding"/>
    <property type="evidence" value="ECO:0007669"/>
    <property type="project" value="TreeGrafter"/>
</dbReference>
<evidence type="ECO:0000256" key="4">
    <source>
        <dbReference type="ARBA" id="ARBA00023015"/>
    </source>
</evidence>
<feature type="binding site" evidence="7">
    <location>
        <position position="174"/>
    </location>
    <ligand>
        <name>Zn(2+)</name>
        <dbReference type="ChEBI" id="CHEBI:29105"/>
    </ligand>
</feature>
<dbReference type="Pfam" id="PF01475">
    <property type="entry name" value="FUR"/>
    <property type="match status" value="1"/>
</dbReference>
<keyword evidence="5" id="KW-0238">DNA-binding</keyword>
<comment type="caution">
    <text evidence="10">The sequence shown here is derived from an EMBL/GenBank/DDBJ whole genome shotgun (WGS) entry which is preliminary data.</text>
</comment>
<dbReference type="InterPro" id="IPR036388">
    <property type="entry name" value="WH-like_DNA-bd_sf"/>
</dbReference>
<gene>
    <name evidence="10" type="ORF">CDN99_21585</name>
</gene>
<dbReference type="CDD" id="cd07153">
    <property type="entry name" value="Fur_like"/>
    <property type="match status" value="1"/>
</dbReference>
<evidence type="ECO:0000256" key="6">
    <source>
        <dbReference type="ARBA" id="ARBA00023163"/>
    </source>
</evidence>
<feature type="binding site" evidence="7">
    <location>
        <position position="177"/>
    </location>
    <ligand>
        <name>Zn(2+)</name>
        <dbReference type="ChEBI" id="CHEBI:29105"/>
    </ligand>
</feature>
<comment type="cofactor">
    <cofactor evidence="8">
        <name>Mn(2+)</name>
        <dbReference type="ChEBI" id="CHEBI:29035"/>
    </cofactor>
    <cofactor evidence="8">
        <name>Fe(2+)</name>
        <dbReference type="ChEBI" id="CHEBI:29033"/>
    </cofactor>
    <text evidence="8">Binds 1 Mn(2+) or Fe(2+) ion per subunit.</text>
</comment>
<dbReference type="SUPFAM" id="SSF46785">
    <property type="entry name" value="Winged helix' DNA-binding domain"/>
    <property type="match status" value="1"/>
</dbReference>
<accession>A0A246IZC5</accession>
<keyword evidence="11" id="KW-1185">Reference proteome</keyword>
<keyword evidence="8" id="KW-0408">Iron</keyword>
<protein>
    <submittedName>
        <fullName evidence="10">Uncharacterized protein</fullName>
    </submittedName>
</protein>
<feature type="binding site" evidence="8">
    <location>
        <position position="189"/>
    </location>
    <ligand>
        <name>Fe cation</name>
        <dbReference type="ChEBI" id="CHEBI:24875"/>
    </ligand>
</feature>
<feature type="binding site" evidence="7">
    <location>
        <position position="217"/>
    </location>
    <ligand>
        <name>Zn(2+)</name>
        <dbReference type="ChEBI" id="CHEBI:29105"/>
    </ligand>
</feature>
<evidence type="ECO:0000256" key="5">
    <source>
        <dbReference type="ARBA" id="ARBA00023125"/>
    </source>
</evidence>
<dbReference type="GO" id="GO:0003700">
    <property type="term" value="F:DNA-binding transcription factor activity"/>
    <property type="evidence" value="ECO:0007669"/>
    <property type="project" value="InterPro"/>
</dbReference>
<evidence type="ECO:0000256" key="1">
    <source>
        <dbReference type="ARBA" id="ARBA00007957"/>
    </source>
</evidence>
<proteinExistence type="inferred from homology"/>
<evidence type="ECO:0000313" key="11">
    <source>
        <dbReference type="Proteomes" id="UP000197468"/>
    </source>
</evidence>
<comment type="similarity">
    <text evidence="1">Belongs to the Fur family.</text>
</comment>
<evidence type="ECO:0000256" key="7">
    <source>
        <dbReference type="PIRSR" id="PIRSR602481-1"/>
    </source>
</evidence>
<keyword evidence="7" id="KW-0479">Metal-binding</keyword>
<keyword evidence="3 7" id="KW-0862">Zinc</keyword>
<dbReference type="GO" id="GO:0045892">
    <property type="term" value="P:negative regulation of DNA-templated transcription"/>
    <property type="evidence" value="ECO:0007669"/>
    <property type="project" value="TreeGrafter"/>
</dbReference>
<dbReference type="PANTHER" id="PTHR33202:SF7">
    <property type="entry name" value="FERRIC UPTAKE REGULATION PROTEIN"/>
    <property type="match status" value="1"/>
</dbReference>
<feature type="binding site" evidence="7">
    <location>
        <position position="214"/>
    </location>
    <ligand>
        <name>Zn(2+)</name>
        <dbReference type="ChEBI" id="CHEBI:29105"/>
    </ligand>
</feature>
<dbReference type="AlphaFoldDB" id="A0A246IZC5"/>
<evidence type="ECO:0000313" key="10">
    <source>
        <dbReference type="EMBL" id="OWQ85676.1"/>
    </source>
</evidence>
<keyword evidence="6" id="KW-0804">Transcription</keyword>
<keyword evidence="4" id="KW-0805">Transcription regulation</keyword>
<dbReference type="GO" id="GO:1900376">
    <property type="term" value="P:regulation of secondary metabolite biosynthetic process"/>
    <property type="evidence" value="ECO:0007669"/>
    <property type="project" value="TreeGrafter"/>
</dbReference>
<comment type="cofactor">
    <cofactor evidence="7">
        <name>Zn(2+)</name>
        <dbReference type="ChEBI" id="CHEBI:29105"/>
    </cofactor>
    <text evidence="7">Binds 1 zinc ion per subunit.</text>
</comment>
<dbReference type="GO" id="GO:0008270">
    <property type="term" value="F:zinc ion binding"/>
    <property type="evidence" value="ECO:0007669"/>
    <property type="project" value="TreeGrafter"/>
</dbReference>
<sequence>MRGTRWPPATKKSGGPRFPFSGPRAAWKGKQLRAGHAARSPSLPPQPVESAVPHLSSPSRFVRGAFASPELAAVDALDGGDGAAVLRRFGVKPTAMRVQVYEVLRAHAPGDRLMTPDEIYSEIRRDGGSIGLPSIYNVLSLLADVSLIERYRLGEGPALFSARRAERLGALLVCGGCGQVSGRRSAALEAQIRALAGEQGFTLAETTVVLRGLCNACACGASPAGPAHVARRGTPGRLS</sequence>
<dbReference type="Gene3D" id="1.10.10.10">
    <property type="entry name" value="Winged helix-like DNA-binding domain superfamily/Winged helix DNA-binding domain"/>
    <property type="match status" value="1"/>
</dbReference>
<feature type="region of interest" description="Disordered" evidence="9">
    <location>
        <begin position="1"/>
        <end position="54"/>
    </location>
</feature>
<organism evidence="10 11">
    <name type="scientific">Roseateles aquatilis</name>
    <dbReference type="NCBI Taxonomy" id="431061"/>
    <lineage>
        <taxon>Bacteria</taxon>
        <taxon>Pseudomonadati</taxon>
        <taxon>Pseudomonadota</taxon>
        <taxon>Betaproteobacteria</taxon>
        <taxon>Burkholderiales</taxon>
        <taxon>Sphaerotilaceae</taxon>
        <taxon>Roseateles</taxon>
    </lineage>
</organism>
<dbReference type="PANTHER" id="PTHR33202">
    <property type="entry name" value="ZINC UPTAKE REGULATION PROTEIN"/>
    <property type="match status" value="1"/>
</dbReference>
<evidence type="ECO:0000256" key="9">
    <source>
        <dbReference type="SAM" id="MobiDB-lite"/>
    </source>
</evidence>
<dbReference type="EMBL" id="NIOF01000012">
    <property type="protein sequence ID" value="OWQ85676.1"/>
    <property type="molecule type" value="Genomic_DNA"/>
</dbReference>
<dbReference type="InterPro" id="IPR036390">
    <property type="entry name" value="WH_DNA-bd_sf"/>
</dbReference>
<evidence type="ECO:0000256" key="8">
    <source>
        <dbReference type="PIRSR" id="PIRSR602481-2"/>
    </source>
</evidence>
<evidence type="ECO:0000256" key="3">
    <source>
        <dbReference type="ARBA" id="ARBA00022833"/>
    </source>
</evidence>